<dbReference type="CDD" id="cd00033">
    <property type="entry name" value="CCP"/>
    <property type="match status" value="1"/>
</dbReference>
<proteinExistence type="predicted"/>
<dbReference type="SMART" id="SM00032">
    <property type="entry name" value="CCP"/>
    <property type="match status" value="1"/>
</dbReference>
<evidence type="ECO:0000313" key="6">
    <source>
        <dbReference type="Proteomes" id="UP000827986"/>
    </source>
</evidence>
<evidence type="ECO:0000259" key="4">
    <source>
        <dbReference type="PROSITE" id="PS50923"/>
    </source>
</evidence>
<evidence type="ECO:0000256" key="2">
    <source>
        <dbReference type="PROSITE-ProRule" id="PRU00302"/>
    </source>
</evidence>
<dbReference type="SUPFAM" id="SSF57535">
    <property type="entry name" value="Complement control module/SCR domain"/>
    <property type="match status" value="1"/>
</dbReference>
<accession>A0A9D4AVV4</accession>
<comment type="caution">
    <text evidence="2">Lacks conserved residue(s) required for the propagation of feature annotation.</text>
</comment>
<sequence length="113" mass="12471">MSPGLPGPALALGLLALLLLLLPGTRSDCGPLPKLNYAIPSDMDWIEGFPVDTQVTYKCRDGFFKIPGKSDTVVCLSNSQWSNINEFCGQYLKTLSFIPKVTKRSFLMSNVWD</sequence>
<dbReference type="EMBL" id="JAHDVG010000483">
    <property type="protein sequence ID" value="KAH1170611.1"/>
    <property type="molecule type" value="Genomic_DNA"/>
</dbReference>
<keyword evidence="2" id="KW-0768">Sushi</keyword>
<reference evidence="5" key="1">
    <citation type="submission" date="2021-09" db="EMBL/GenBank/DDBJ databases">
        <title>The genome of Mauremys mutica provides insights into the evolution of semi-aquatic lifestyle.</title>
        <authorList>
            <person name="Gong S."/>
            <person name="Gao Y."/>
        </authorList>
    </citation>
    <scope>NUCLEOTIDE SEQUENCE</scope>
    <source>
        <strain evidence="5">MM-2020</strain>
        <tissue evidence="5">Muscle</tissue>
    </source>
</reference>
<evidence type="ECO:0000256" key="1">
    <source>
        <dbReference type="ARBA" id="ARBA00023157"/>
    </source>
</evidence>
<gene>
    <name evidence="5" type="ORF">KIL84_006229</name>
</gene>
<feature type="chain" id="PRO_5038658189" description="Sushi domain-containing protein" evidence="3">
    <location>
        <begin position="28"/>
        <end position="113"/>
    </location>
</feature>
<comment type="caution">
    <text evidence="5">The sequence shown here is derived from an EMBL/GenBank/DDBJ whole genome shotgun (WGS) entry which is preliminary data.</text>
</comment>
<keyword evidence="6" id="KW-1185">Reference proteome</keyword>
<keyword evidence="3" id="KW-0732">Signal</keyword>
<dbReference type="InterPro" id="IPR035976">
    <property type="entry name" value="Sushi/SCR/CCP_sf"/>
</dbReference>
<organism evidence="5 6">
    <name type="scientific">Mauremys mutica</name>
    <name type="common">yellowpond turtle</name>
    <dbReference type="NCBI Taxonomy" id="74926"/>
    <lineage>
        <taxon>Eukaryota</taxon>
        <taxon>Metazoa</taxon>
        <taxon>Chordata</taxon>
        <taxon>Craniata</taxon>
        <taxon>Vertebrata</taxon>
        <taxon>Euteleostomi</taxon>
        <taxon>Archelosauria</taxon>
        <taxon>Testudinata</taxon>
        <taxon>Testudines</taxon>
        <taxon>Cryptodira</taxon>
        <taxon>Durocryptodira</taxon>
        <taxon>Testudinoidea</taxon>
        <taxon>Geoemydidae</taxon>
        <taxon>Geoemydinae</taxon>
        <taxon>Mauremys</taxon>
    </lineage>
</organism>
<protein>
    <recommendedName>
        <fullName evidence="4">Sushi domain-containing protein</fullName>
    </recommendedName>
</protein>
<evidence type="ECO:0000256" key="3">
    <source>
        <dbReference type="SAM" id="SignalP"/>
    </source>
</evidence>
<dbReference type="Proteomes" id="UP000827986">
    <property type="component" value="Unassembled WGS sequence"/>
</dbReference>
<keyword evidence="1" id="KW-1015">Disulfide bond</keyword>
<feature type="domain" description="Sushi" evidence="4">
    <location>
        <begin position="27"/>
        <end position="90"/>
    </location>
</feature>
<evidence type="ECO:0000313" key="5">
    <source>
        <dbReference type="EMBL" id="KAH1170611.1"/>
    </source>
</evidence>
<dbReference type="PROSITE" id="PS50923">
    <property type="entry name" value="SUSHI"/>
    <property type="match status" value="1"/>
</dbReference>
<dbReference type="Pfam" id="PF00084">
    <property type="entry name" value="Sushi"/>
    <property type="match status" value="1"/>
</dbReference>
<dbReference type="Gene3D" id="2.10.70.10">
    <property type="entry name" value="Complement Module, domain 1"/>
    <property type="match status" value="1"/>
</dbReference>
<dbReference type="InterPro" id="IPR000436">
    <property type="entry name" value="Sushi_SCR_CCP_dom"/>
</dbReference>
<name>A0A9D4AVV4_9SAUR</name>
<dbReference type="AlphaFoldDB" id="A0A9D4AVV4"/>
<feature type="signal peptide" evidence="3">
    <location>
        <begin position="1"/>
        <end position="27"/>
    </location>
</feature>